<name>A0A1E3WMV4_9VIBR</name>
<dbReference type="EMBL" id="MDCJ01000002">
    <property type="protein sequence ID" value="ODS11110.1"/>
    <property type="molecule type" value="Genomic_DNA"/>
</dbReference>
<proteinExistence type="predicted"/>
<sequence length="29" mass="3650">MTLELEDKFRLYRYFLTILFLDFVSLSEF</sequence>
<dbReference type="Proteomes" id="UP000095131">
    <property type="component" value="Unassembled WGS sequence"/>
</dbReference>
<evidence type="ECO:0000313" key="1">
    <source>
        <dbReference type="EMBL" id="ODS11110.1"/>
    </source>
</evidence>
<gene>
    <name evidence="1" type="ORF">VSF3289_01375</name>
</gene>
<comment type="caution">
    <text evidence="1">The sequence shown here is derived from an EMBL/GenBank/DDBJ whole genome shotgun (WGS) entry which is preliminary data.</text>
</comment>
<protein>
    <submittedName>
        <fullName evidence="1">Uncharacterized protein</fullName>
    </submittedName>
</protein>
<dbReference type="AlphaFoldDB" id="A0A1E3WMV4"/>
<accession>A0A1E3WMV4</accession>
<organism evidence="1 2">
    <name type="scientific">Vibrio scophthalmi</name>
    <dbReference type="NCBI Taxonomy" id="45658"/>
    <lineage>
        <taxon>Bacteria</taxon>
        <taxon>Pseudomonadati</taxon>
        <taxon>Pseudomonadota</taxon>
        <taxon>Gammaproteobacteria</taxon>
        <taxon>Vibrionales</taxon>
        <taxon>Vibrionaceae</taxon>
        <taxon>Vibrio</taxon>
    </lineage>
</organism>
<evidence type="ECO:0000313" key="2">
    <source>
        <dbReference type="Proteomes" id="UP000095131"/>
    </source>
</evidence>
<reference evidence="1 2" key="1">
    <citation type="submission" date="2016-08" db="EMBL/GenBank/DDBJ databases">
        <title>Genome sequencing of Vibrio scophthalmi strain FP3289, an isolated from Paralichthys olivaceus.</title>
        <authorList>
            <person name="Han H.-J."/>
        </authorList>
    </citation>
    <scope>NUCLEOTIDE SEQUENCE [LARGE SCALE GENOMIC DNA]</scope>
    <source>
        <strain evidence="1 2">FP3289</strain>
    </source>
</reference>